<dbReference type="PROSITE" id="PS00211">
    <property type="entry name" value="ABC_TRANSPORTER_1"/>
    <property type="match status" value="2"/>
</dbReference>
<reference evidence="17 18" key="1">
    <citation type="submission" date="2024-09" db="EMBL/GenBank/DDBJ databases">
        <title>Chromosome-scale assembly of Riccia fluitans.</title>
        <authorList>
            <person name="Paukszto L."/>
            <person name="Sawicki J."/>
            <person name="Karawczyk K."/>
            <person name="Piernik-Szablinska J."/>
            <person name="Szczecinska M."/>
            <person name="Mazdziarz M."/>
        </authorList>
    </citation>
    <scope>NUCLEOTIDE SEQUENCE [LARGE SCALE GENOMIC DNA]</scope>
    <source>
        <strain evidence="17">Rf_01</strain>
        <tissue evidence="17">Aerial parts of the thallus</tissue>
    </source>
</reference>
<comment type="catalytic activity">
    <reaction evidence="12">
        <text>ATP + H2O + xenobioticSide 1 = ADP + phosphate + xenobioticSide 2.</text>
        <dbReference type="EC" id="7.6.2.2"/>
    </reaction>
</comment>
<feature type="domain" description="ABC transporter" evidence="15">
    <location>
        <begin position="1293"/>
        <end position="1527"/>
    </location>
</feature>
<comment type="caution">
    <text evidence="17">The sequence shown here is derived from an EMBL/GenBank/DDBJ whole genome shotgun (WGS) entry which is preliminary data.</text>
</comment>
<keyword evidence="18" id="KW-1185">Reference proteome</keyword>
<dbReference type="Gene3D" id="3.40.50.300">
    <property type="entry name" value="P-loop containing nucleotide triphosphate hydrolases"/>
    <property type="match status" value="2"/>
</dbReference>
<dbReference type="Gene3D" id="1.20.1560.10">
    <property type="entry name" value="ABC transporter type 1, transmembrane domain"/>
    <property type="match status" value="2"/>
</dbReference>
<proteinExistence type="inferred from homology"/>
<dbReference type="PROSITE" id="PS50893">
    <property type="entry name" value="ABC_TRANSPORTER_2"/>
    <property type="match status" value="2"/>
</dbReference>
<evidence type="ECO:0000256" key="8">
    <source>
        <dbReference type="ARBA" id="ARBA00022840"/>
    </source>
</evidence>
<feature type="transmembrane region" description="Helical" evidence="14">
    <location>
        <begin position="490"/>
        <end position="512"/>
    </location>
</feature>
<feature type="transmembrane region" description="Helical" evidence="14">
    <location>
        <begin position="964"/>
        <end position="982"/>
    </location>
</feature>
<keyword evidence="8" id="KW-0067">ATP-binding</keyword>
<dbReference type="SMART" id="SM00382">
    <property type="entry name" value="AAA"/>
    <property type="match status" value="2"/>
</dbReference>
<dbReference type="Pfam" id="PF00664">
    <property type="entry name" value="ABC_membrane"/>
    <property type="match status" value="2"/>
</dbReference>
<feature type="transmembrane region" description="Helical" evidence="14">
    <location>
        <begin position="189"/>
        <end position="206"/>
    </location>
</feature>
<dbReference type="CDD" id="cd03250">
    <property type="entry name" value="ABCC_MRP_domain1"/>
    <property type="match status" value="1"/>
</dbReference>
<dbReference type="GO" id="GO:0005524">
    <property type="term" value="F:ATP binding"/>
    <property type="evidence" value="ECO:0007669"/>
    <property type="project" value="UniProtKB-KW"/>
</dbReference>
<dbReference type="CDD" id="cd03244">
    <property type="entry name" value="ABCC_MRP_domain2"/>
    <property type="match status" value="1"/>
</dbReference>
<dbReference type="InterPro" id="IPR044746">
    <property type="entry name" value="ABCC_6TM_D1"/>
</dbReference>
<dbReference type="GO" id="GO:0005774">
    <property type="term" value="C:vacuolar membrane"/>
    <property type="evidence" value="ECO:0007669"/>
    <property type="project" value="UniProtKB-SubCell"/>
</dbReference>
<dbReference type="PANTHER" id="PTHR24223">
    <property type="entry name" value="ATP-BINDING CASSETTE SUB-FAMILY C"/>
    <property type="match status" value="1"/>
</dbReference>
<keyword evidence="9" id="KW-1278">Translocase</keyword>
<evidence type="ECO:0000256" key="12">
    <source>
        <dbReference type="ARBA" id="ARBA00034018"/>
    </source>
</evidence>
<feature type="transmembrane region" description="Helical" evidence="14">
    <location>
        <begin position="1109"/>
        <end position="1128"/>
    </location>
</feature>
<evidence type="ECO:0000256" key="6">
    <source>
        <dbReference type="ARBA" id="ARBA00022737"/>
    </source>
</evidence>
<evidence type="ECO:0000256" key="5">
    <source>
        <dbReference type="ARBA" id="ARBA00022692"/>
    </source>
</evidence>
<feature type="transmembrane region" description="Helical" evidence="14">
    <location>
        <begin position="123"/>
        <end position="144"/>
    </location>
</feature>
<feature type="transmembrane region" description="Helical" evidence="14">
    <location>
        <begin position="611"/>
        <end position="633"/>
    </location>
</feature>
<dbReference type="EC" id="7.6.2.2" evidence="3"/>
<dbReference type="InterPro" id="IPR003439">
    <property type="entry name" value="ABC_transporter-like_ATP-bd"/>
</dbReference>
<feature type="transmembrane region" description="Helical" evidence="14">
    <location>
        <begin position="392"/>
        <end position="413"/>
    </location>
</feature>
<dbReference type="Proteomes" id="UP001605036">
    <property type="component" value="Unassembled WGS sequence"/>
</dbReference>
<feature type="transmembrane region" description="Helical" evidence="14">
    <location>
        <begin position="226"/>
        <end position="244"/>
    </location>
</feature>
<dbReference type="SUPFAM" id="SSF90123">
    <property type="entry name" value="ABC transporter transmembrane region"/>
    <property type="match status" value="2"/>
</dbReference>
<feature type="transmembrane region" description="Helical" evidence="14">
    <location>
        <begin position="164"/>
        <end position="184"/>
    </location>
</feature>
<feature type="domain" description="ABC transmembrane type-1" evidence="16">
    <location>
        <begin position="355"/>
        <end position="634"/>
    </location>
</feature>
<feature type="compositionally biased region" description="Basic residues" evidence="13">
    <location>
        <begin position="22"/>
        <end position="31"/>
    </location>
</feature>
<feature type="domain" description="ABC transporter" evidence="15">
    <location>
        <begin position="666"/>
        <end position="891"/>
    </location>
</feature>
<dbReference type="EMBL" id="JBHFFA010000007">
    <property type="protein sequence ID" value="KAL2611008.1"/>
    <property type="molecule type" value="Genomic_DNA"/>
</dbReference>
<keyword evidence="6" id="KW-0677">Repeat</keyword>
<dbReference type="FunFam" id="3.40.50.300:FF:000450">
    <property type="entry name" value="ABC transporter C family member 2"/>
    <property type="match status" value="1"/>
</dbReference>
<dbReference type="PANTHER" id="PTHR24223:SF456">
    <property type="entry name" value="MULTIDRUG RESISTANCE-ASSOCIATED PROTEIN LETHAL(2)03659"/>
    <property type="match status" value="1"/>
</dbReference>
<feature type="transmembrane region" description="Helical" evidence="14">
    <location>
        <begin position="1013"/>
        <end position="1034"/>
    </location>
</feature>
<keyword evidence="4" id="KW-0813">Transport</keyword>
<feature type="transmembrane region" description="Helical" evidence="14">
    <location>
        <begin position="79"/>
        <end position="102"/>
    </location>
</feature>
<dbReference type="Pfam" id="PF00005">
    <property type="entry name" value="ABC_tran"/>
    <property type="match status" value="2"/>
</dbReference>
<gene>
    <name evidence="17" type="ORF">R1flu_022700</name>
</gene>
<dbReference type="FunFam" id="1.20.1560.10:FF:000013">
    <property type="entry name" value="ABC transporter C family member 2"/>
    <property type="match status" value="1"/>
</dbReference>
<evidence type="ECO:0000256" key="13">
    <source>
        <dbReference type="SAM" id="MobiDB-lite"/>
    </source>
</evidence>
<evidence type="ECO:0000256" key="11">
    <source>
        <dbReference type="ARBA" id="ARBA00023136"/>
    </source>
</evidence>
<evidence type="ECO:0000256" key="10">
    <source>
        <dbReference type="ARBA" id="ARBA00022989"/>
    </source>
</evidence>
<evidence type="ECO:0000259" key="16">
    <source>
        <dbReference type="PROSITE" id="PS50929"/>
    </source>
</evidence>
<evidence type="ECO:0000313" key="17">
    <source>
        <dbReference type="EMBL" id="KAL2611008.1"/>
    </source>
</evidence>
<organism evidence="17 18">
    <name type="scientific">Riccia fluitans</name>
    <dbReference type="NCBI Taxonomy" id="41844"/>
    <lineage>
        <taxon>Eukaryota</taxon>
        <taxon>Viridiplantae</taxon>
        <taxon>Streptophyta</taxon>
        <taxon>Embryophyta</taxon>
        <taxon>Marchantiophyta</taxon>
        <taxon>Marchantiopsida</taxon>
        <taxon>Marchantiidae</taxon>
        <taxon>Marchantiales</taxon>
        <taxon>Ricciaceae</taxon>
        <taxon>Riccia</taxon>
    </lineage>
</organism>
<dbReference type="PROSITE" id="PS50929">
    <property type="entry name" value="ABC_TM1F"/>
    <property type="match status" value="2"/>
</dbReference>
<dbReference type="InterPro" id="IPR003593">
    <property type="entry name" value="AAA+_ATPase"/>
</dbReference>
<dbReference type="InterPro" id="IPR044726">
    <property type="entry name" value="ABCC_6TM_D2"/>
</dbReference>
<feature type="transmembrane region" description="Helical" evidence="14">
    <location>
        <begin position="1082"/>
        <end position="1103"/>
    </location>
</feature>
<name>A0ABD1XU02_9MARC</name>
<dbReference type="InterPro" id="IPR017871">
    <property type="entry name" value="ABC_transporter-like_CS"/>
</dbReference>
<dbReference type="FunFam" id="1.20.1560.10:FF:000024">
    <property type="entry name" value="ABC transporter C family member 2"/>
    <property type="match status" value="1"/>
</dbReference>
<dbReference type="InterPro" id="IPR036640">
    <property type="entry name" value="ABC1_TM_sf"/>
</dbReference>
<feature type="domain" description="ABC transmembrane type-1" evidence="16">
    <location>
        <begin position="973"/>
        <end position="1256"/>
    </location>
</feature>
<sequence>MRERLTDGGQRGTLEQPSYRAQRGRQRRRRASGSDDEIRLRELNCTRQKMDSVSDLITKFCRPIPGGVWETKLTNGFGPLTPCFLDTIVVNVSYVVLLVMTVKRIQSLRSLALKRFTLRAKSVHVISILLGVACTVASFLQIFLKYSTANIREDSLPPHEITSLVIKGVVWGIITFMLCFELAVYVKEYIWHVRFGILYVIVAELAKFRDVLDLRQYFGGITFDYYAGLGVCEILLGAIILLYFPPLEQFAGYIPVTNQEVPNSNADYEPLPGGEGVCPEKHVNIISQLLFSWMNPLMQQGFKRPITDKDVWELDDWDRTETLYTEFKKAWEKERMKENPWLLRALNSSLGFRFWLGGVFKIGNDAAQFVGPVILNLLLESMQRGDPVYKGYAYALFIFIGLMLGVICEGQYFQNVMRAGFHTRSTLVAAVFRKSLRLTQNGRKNFTTGKITNLMTTDAESLQQICQQLHGLWSAPLRIVVAMSLLYQQLGVAAIVGASVLILMFPAQAFLINKMRILAKEGLQRTDKRIGIMNELLAAMDIVKSYAWELSFRGKVLKIRDDELSWFRKSQLLAGVNSFLLNSIPVCVTVLAFGIYSWLGGDLTPAKAFTALSLFAVLRFPLFMFPSLVTQAVNANVSLKRLQDLLLAEERELVPNPPLQEGKPAIEIKNGTFSWSDQAQKPTLSNINITVDVGELVAVVGSTGEGKTSLISAILGDLPAITRDTEAVLRGDVAYVAQVSWIFNATVRDNILFGAPYDAARYKHAIHVSALDRDLALLPGGDLTEIGERGVNISGGQKQRVSIARAVYANADVYLFDDPLSALDSHVARQVFDSCLRDGLKGKTRVLVTNQLHFLSQVDKIVLIHEGEIKEQGTYEELIEHGPYFQKLMENAGSMEDSVPNEEEGEGHSDAVMNGADANDSKTPSLNRKHSSTKKAATAPSVLIKQEERETGVISWKVLERYKIALGGFWVVFVLFTCYVMTEVVRLSSSAWLSIWTDNSQPKTHGVMYYNGIYAGLSFGQVTITLANSFWLILSSLRAAQRLHDNMLSAILRAPMSFFHSNPIGRVINRFAKDTGDIDRNVALYANMFLNSGFQLLSTFFLIGAVNSLSLWAILPLLSAFYSAYLYFQTTAREVKRLDSITRSPVYAQFGEALNGLSTIRAYQAHDRMAFMNGKAMDTNSRFTLTTMGSNRWLGIRLEFIGGMMIWLTASLAVFSNARSSDQAAFAPQMGLLLSYTLNITSAMTAVLRLASMAENSFNAVERVGTYADLEPEAPLVIEDHRPPPGWPSAGAVEYKNVVMRYRPDLPPVLHGISLKIRPMEKVGVVGRTGAGKSSMFNTLFRMVEADSGEILIDDCNIREFGVQDLRKALGIIPQVPVLFSGTIRFNLDPFSEHNDASLWEALDRAHLKDVVRRDALGLDAQVYEGGENFSVGQRQLLSLARALLRRSKILVLDEATAAVDVGTDALIQKTIREEFKSCTMLIIAHRLNTIIDSDRILVLDAGRVVEMDTPANLLLNENSAFAAMVQSTGAANAKYLQRIVMGEVDMKAEMEEHALEEQRNMEAAARWASAARWALALSLTGSHEDLDALYATETGDSITTRTRDAAHTLQEVLLGHHDEAIENELRERQVPKERWWFYLLRVVEGLGVMAQEVRSSLNHEDTLEVDRTSLNWSRMDSLGREE</sequence>
<dbReference type="GO" id="GO:1902417">
    <property type="term" value="F:(+)-abscisic acid D-glucopyranosyl ester transmembrane transporter activity"/>
    <property type="evidence" value="ECO:0007669"/>
    <property type="project" value="UniProtKB-ARBA"/>
</dbReference>
<feature type="region of interest" description="Disordered" evidence="13">
    <location>
        <begin position="895"/>
        <end position="939"/>
    </location>
</feature>
<accession>A0ABD1XU02</accession>
<dbReference type="InterPro" id="IPR027417">
    <property type="entry name" value="P-loop_NTPase"/>
</dbReference>
<feature type="transmembrane region" description="Helical" evidence="14">
    <location>
        <begin position="579"/>
        <end position="599"/>
    </location>
</feature>
<keyword evidence="5 14" id="KW-0812">Transmembrane</keyword>
<feature type="region of interest" description="Disordered" evidence="13">
    <location>
        <begin position="1"/>
        <end position="35"/>
    </location>
</feature>
<evidence type="ECO:0000256" key="1">
    <source>
        <dbReference type="ARBA" id="ARBA00004128"/>
    </source>
</evidence>
<evidence type="ECO:0000256" key="3">
    <source>
        <dbReference type="ARBA" id="ARBA00012191"/>
    </source>
</evidence>
<dbReference type="InterPro" id="IPR050173">
    <property type="entry name" value="ABC_transporter_C-like"/>
</dbReference>
<evidence type="ECO:0000259" key="15">
    <source>
        <dbReference type="PROSITE" id="PS50893"/>
    </source>
</evidence>
<evidence type="ECO:0000256" key="7">
    <source>
        <dbReference type="ARBA" id="ARBA00022741"/>
    </source>
</evidence>
<keyword evidence="7" id="KW-0547">Nucleotide-binding</keyword>
<dbReference type="CDD" id="cd18580">
    <property type="entry name" value="ABC_6TM_ABCC_D2"/>
    <property type="match status" value="1"/>
</dbReference>
<comment type="subcellular location">
    <subcellularLocation>
        <location evidence="1">Vacuole membrane</location>
        <topology evidence="1">Multi-pass membrane protein</topology>
    </subcellularLocation>
</comment>
<comment type="similarity">
    <text evidence="2">Belongs to the ABC transporter superfamily. ABCC family. Conjugate transporter (TC 3.A.1.208) subfamily.</text>
</comment>
<dbReference type="GO" id="GO:0008559">
    <property type="term" value="F:ABC-type xenobiotic transporter activity"/>
    <property type="evidence" value="ECO:0007669"/>
    <property type="project" value="UniProtKB-EC"/>
</dbReference>
<keyword evidence="11 14" id="KW-0472">Membrane</keyword>
<protein>
    <recommendedName>
        <fullName evidence="3">ABC-type xenobiotic transporter</fullName>
        <ecNumber evidence="3">7.6.2.2</ecNumber>
    </recommendedName>
</protein>
<dbReference type="SUPFAM" id="SSF52540">
    <property type="entry name" value="P-loop containing nucleoside triphosphate hydrolases"/>
    <property type="match status" value="2"/>
</dbReference>
<evidence type="ECO:0000256" key="4">
    <source>
        <dbReference type="ARBA" id="ARBA00022448"/>
    </source>
</evidence>
<keyword evidence="10 14" id="KW-1133">Transmembrane helix</keyword>
<evidence type="ECO:0000256" key="14">
    <source>
        <dbReference type="SAM" id="Phobius"/>
    </source>
</evidence>
<evidence type="ECO:0000256" key="9">
    <source>
        <dbReference type="ARBA" id="ARBA00022967"/>
    </source>
</evidence>
<evidence type="ECO:0000313" key="18">
    <source>
        <dbReference type="Proteomes" id="UP001605036"/>
    </source>
</evidence>
<feature type="transmembrane region" description="Helical" evidence="14">
    <location>
        <begin position="1198"/>
        <end position="1218"/>
    </location>
</feature>
<dbReference type="FunFam" id="3.40.50.300:FF:000163">
    <property type="entry name" value="Multidrug resistance-associated protein member 4"/>
    <property type="match status" value="1"/>
</dbReference>
<evidence type="ECO:0000256" key="2">
    <source>
        <dbReference type="ARBA" id="ARBA00009726"/>
    </source>
</evidence>
<dbReference type="InterPro" id="IPR011527">
    <property type="entry name" value="ABC1_TM_dom"/>
</dbReference>
<dbReference type="CDD" id="cd18579">
    <property type="entry name" value="ABC_6TM_ABCC_D1"/>
    <property type="match status" value="1"/>
</dbReference>